<dbReference type="PANTHER" id="PTHR10887">
    <property type="entry name" value="DNA2/NAM7 HELICASE FAMILY"/>
    <property type="match status" value="1"/>
</dbReference>
<feature type="domain" description="DNA2/NAM7 helicase-like C-terminal" evidence="2">
    <location>
        <begin position="1372"/>
        <end position="1569"/>
    </location>
</feature>
<dbReference type="eggNOG" id="COG0468">
    <property type="taxonomic scope" value="Bacteria"/>
</dbReference>
<evidence type="ECO:0000313" key="5">
    <source>
        <dbReference type="Proteomes" id="UP000000491"/>
    </source>
</evidence>
<feature type="domain" description="DNA2/NAM7 helicase helicase" evidence="1">
    <location>
        <begin position="663"/>
        <end position="748"/>
    </location>
</feature>
<dbReference type="Pfam" id="PF13087">
    <property type="entry name" value="AAA_12"/>
    <property type="match status" value="1"/>
</dbReference>
<name>F8ESH1_ZYMMT</name>
<keyword evidence="4" id="KW-0547">Nucleotide-binding</keyword>
<dbReference type="PATRIC" id="fig|579138.3.peg.889"/>
<dbReference type="InterPro" id="IPR049468">
    <property type="entry name" value="Restrct_endonuc-II-like_dom"/>
</dbReference>
<dbReference type="InterPro" id="IPR047187">
    <property type="entry name" value="SF1_C_Upf1"/>
</dbReference>
<evidence type="ECO:0000259" key="3">
    <source>
        <dbReference type="Pfam" id="PF18741"/>
    </source>
</evidence>
<dbReference type="Pfam" id="PF13195">
    <property type="entry name" value="DUF4011"/>
    <property type="match status" value="1"/>
</dbReference>
<dbReference type="eggNOG" id="COG1112">
    <property type="taxonomic scope" value="Bacteria"/>
</dbReference>
<sequence length="1734" mass="194403">MRIRIGVSVASKIGFASHQNAVPLLHSLEVINETEEDFQDLTLTLTADLPFIRESRWTIPYLHSKTVYSVAFQPITLEAAFLHELRESITAHLNFTLVKGDVLITEHSLPIELLSYDQWGGYKTMSELLPAFVMPNDPAIDRILKTAADVLGKAGRDETIEGYKAQSRSRVWEITSAIWSALCGLHIAEAEISDNYTENGQKIRTPERIVSGQIANRLDCALLLAAVLEKAGLNPLVILLKETVLTGVWLQPIEFASLITDEAAALRRRIDLKDILLLDSGFILQRIPASLTIAEKSALRKIAPEFASDFEMAIDIHRARLQKIRPLSTVSELEDSASIVNWEAAEAFESAPALPAFDVENEEKGIIAKDRLTNWQRKLLELTPRNRLLNLPAKGKLVPLICSDPMQLEARLAEGKKLKITALPDLSVSGRDKNLYAAQNQGDLIAEIAAAALTRGEIMSSLSSKALEATLIDLYRKARSDVDEGGANTLFLAVGFLKWKRNPDEERHYLAPLILIPVTLERKSALSGVVMTRHEDEIRFNLTLLEMLRHDFNLTIPALNGVLPERDGQVDIEAIWTIIRHTIRDMKGFELIPESMLSTFSFVKYLMWKDLTDRSDQLKESPLVRYLLDRKPENLPKNKPFPVAENLDNAVKPGELFTPLPADSSQLAAIVASAKGCDFVLDGPPGTGKSQTIANIIAHNLALGRRVLFVAEKKAALDVVQRRLNAKGLGDFCLELHSSKATRAEVIKQLNRAWTASKDVTEEDWKIEAEKLRILRDNLNEVVQLLHQRQPNGLTLYQAIGLVVRDGGRAVPRLTFYHPLQHSEKDLAHFRDLARRLGLAWQEVGDLPQDFESVTVSEWSNGWQDAIVAAAKKLQRAVTEVEAAKEAIIDASGLSVVINTRDDLEQLSSFIHLLGQAYGHNCYLTFSPKKDKIIEAAHQAISLLKSYRKEAAGLSVRYDRDILKRLRSHPRSLWNEWEKAEQRFWFLAGFEKKKIIKRLAKAGRTKGKIDAAHDLPRLVMMARLYEKLYQLKKAVPEIKNFAGWKDIGSHLGMIEDECRFAEDLEAAIIAQAANPEHLITLRQSVKNLVIEANALLEPTSPLMIAARRLKKALQGVDRTKEHFVSLADSPLSDDPKSWLALAETVINQENRLQAWANWQRIRYEAVSAGLKPLVEAIESHAVTGENALSVFEAAYARWFASNLIDAEPRLRRFSSAMQMADIAAFRKLDDHLSELAIQYIRAQLSKRIAVDEKEGLPAGYATLKMQLQLKQHHMPIRQLITEMGKDFSRLTPCMLMSPLSVAQFLPPDHDLFDLVIFDEASQIAPWDAIGAMARGKQVIVAGDPRQMPPTSFFNRSVQNDDLETDTERDMESILDECLTAGIPMHSLSFHYRSRHESLIAFSNYSYYDGGLVTFPAPVRKESAVHWRRVEGVYSRGRNRVNAIEAQAMVDEAITRLTMPEFNQQGWSLGIITLNTDQQRLVEDLLDKARRDHPEIEHHFSDTLAEPVTVRNLETVQGIERDIIILGIGFGPTEPNAPTMLMSFGPLSAEGGWRRLNVALTRARQEMILFTSFGPEMIDLNRTTSRAVIDLKHFIEFADRGPQAFSTAVHGSLGGYDSPFEEAVAGELMQRGWQVASQIGVSRFRIDLGVVHPDRPGDYLAGVECDGATYHSAATARDRDKVRAAILSELGWKLLRVWSTDWWVDKQSAADHLHKGLMALLEEDRLKRTVPEALG</sequence>
<dbReference type="SUPFAM" id="SSF52980">
    <property type="entry name" value="Restriction endonuclease-like"/>
    <property type="match status" value="1"/>
</dbReference>
<dbReference type="Pfam" id="PF18741">
    <property type="entry name" value="MTES_1575"/>
    <property type="match status" value="1"/>
</dbReference>
<dbReference type="STRING" id="579138.Zymop_0846"/>
<dbReference type="Gene3D" id="3.40.960.10">
    <property type="entry name" value="VSR Endonuclease"/>
    <property type="match status" value="1"/>
</dbReference>
<dbReference type="Gene3D" id="3.40.50.300">
    <property type="entry name" value="P-loop containing nucleotide triphosphate hydrolases"/>
    <property type="match status" value="3"/>
</dbReference>
<organism evidence="4 5">
    <name type="scientific">Zymomonas mobilis subsp. pomaceae (strain ATCC 29192 / DSM 22645 / JCM 10191 / CCUG 17912 / NBRC 13757 / NCIMB 11200 / NRRL B-4491 / Barker I)</name>
    <dbReference type="NCBI Taxonomy" id="579138"/>
    <lineage>
        <taxon>Bacteria</taxon>
        <taxon>Pseudomonadati</taxon>
        <taxon>Pseudomonadota</taxon>
        <taxon>Alphaproteobacteria</taxon>
        <taxon>Sphingomonadales</taxon>
        <taxon>Zymomonadaceae</taxon>
        <taxon>Zymomonas</taxon>
    </lineage>
</organism>
<dbReference type="InterPro" id="IPR045055">
    <property type="entry name" value="DNA2/NAM7-like"/>
</dbReference>
<dbReference type="CDD" id="cd18808">
    <property type="entry name" value="SF1_C_Upf1"/>
    <property type="match status" value="1"/>
</dbReference>
<evidence type="ECO:0000313" key="4">
    <source>
        <dbReference type="EMBL" id="AEI37746.1"/>
    </source>
</evidence>
<dbReference type="Pfam" id="PF13086">
    <property type="entry name" value="AAA_11"/>
    <property type="match status" value="1"/>
</dbReference>
<keyword evidence="4" id="KW-0347">Helicase</keyword>
<dbReference type="EMBL" id="CP002865">
    <property type="protein sequence ID" value="AEI37746.1"/>
    <property type="molecule type" value="Genomic_DNA"/>
</dbReference>
<proteinExistence type="predicted"/>
<dbReference type="FunFam" id="3.40.960.10:FF:000002">
    <property type="entry name" value="DNA helicase related protein"/>
    <property type="match status" value="1"/>
</dbReference>
<feature type="domain" description="Restriction endonuclease type II-like" evidence="3">
    <location>
        <begin position="1619"/>
        <end position="1714"/>
    </location>
</feature>
<dbReference type="PANTHER" id="PTHR10887:SF530">
    <property type="entry name" value="SUPERFAMILY I DNA HELICASES"/>
    <property type="match status" value="1"/>
</dbReference>
<protein>
    <submittedName>
        <fullName evidence="4">Putative DNA helicase</fullName>
    </submittedName>
</protein>
<accession>F8ESH1</accession>
<dbReference type="HOGENOM" id="CLU_000788_0_1_5"/>
<evidence type="ECO:0000259" key="2">
    <source>
        <dbReference type="Pfam" id="PF13087"/>
    </source>
</evidence>
<dbReference type="Proteomes" id="UP000000491">
    <property type="component" value="Chromosome"/>
</dbReference>
<dbReference type="InterPro" id="IPR041677">
    <property type="entry name" value="DNA2/NAM7_AAA_11"/>
</dbReference>
<gene>
    <name evidence="4" type="ordered locus">Zymop_0846</name>
</gene>
<keyword evidence="4" id="KW-0067">ATP-binding</keyword>
<dbReference type="InterPro" id="IPR027417">
    <property type="entry name" value="P-loop_NTPase"/>
</dbReference>
<keyword evidence="4" id="KW-0378">Hydrolase</keyword>
<dbReference type="RefSeq" id="WP_013934142.1">
    <property type="nucleotide sequence ID" value="NC_015709.1"/>
</dbReference>
<reference evidence="4 5" key="1">
    <citation type="journal article" date="2011" name="J. Bacteriol.">
        <title>Genome sequence of the ethanol-producing Zymomonas mobilis subsp. pomaceae lectotype strain ATCC 29192.</title>
        <authorList>
            <person name="Kouvelis V.N."/>
            <person name="Davenport K.W."/>
            <person name="Brettin T.S."/>
            <person name="Bruce D."/>
            <person name="Detter C."/>
            <person name="Han C.S."/>
            <person name="Nolan M."/>
            <person name="Tapia R."/>
            <person name="Damoulaki A."/>
            <person name="Kyrpides N.C."/>
            <person name="Typas M.A."/>
            <person name="Pappas K.M."/>
        </authorList>
    </citation>
    <scope>NUCLEOTIDE SEQUENCE [LARGE SCALE GENOMIC DNA]</scope>
    <source>
        <strain evidence="5">ATCC 29192 / DSM 22645 / JCM 10191 / CCUG 17912 / NBRC 13757 / NCIMB 11200 / NRRL B-4491 / Barker I</strain>
    </source>
</reference>
<dbReference type="GO" id="GO:0004386">
    <property type="term" value="F:helicase activity"/>
    <property type="evidence" value="ECO:0007669"/>
    <property type="project" value="UniProtKB-KW"/>
</dbReference>
<evidence type="ECO:0000259" key="1">
    <source>
        <dbReference type="Pfam" id="PF13086"/>
    </source>
</evidence>
<dbReference type="InterPro" id="IPR041679">
    <property type="entry name" value="DNA2/NAM7-like_C"/>
</dbReference>
<dbReference type="InterPro" id="IPR025103">
    <property type="entry name" value="DUF4011"/>
</dbReference>
<dbReference type="KEGG" id="zmp:Zymop_0846"/>
<dbReference type="InterPro" id="IPR011335">
    <property type="entry name" value="Restrct_endonuc-II-like"/>
</dbReference>
<dbReference type="SUPFAM" id="SSF52540">
    <property type="entry name" value="P-loop containing nucleoside triphosphate hydrolases"/>
    <property type="match status" value="1"/>
</dbReference>